<dbReference type="Proteomes" id="UP001453229">
    <property type="component" value="Chromosome"/>
</dbReference>
<evidence type="ECO:0000256" key="9">
    <source>
        <dbReference type="HAMAP-Rule" id="MF_00835"/>
    </source>
</evidence>
<keyword evidence="12" id="KW-1185">Reference proteome</keyword>
<evidence type="ECO:0000259" key="10">
    <source>
        <dbReference type="Pfam" id="PF08241"/>
    </source>
</evidence>
<feature type="domain" description="Methyltransferase type 11" evidence="10">
    <location>
        <begin position="60"/>
        <end position="152"/>
    </location>
</feature>
<evidence type="ECO:0000256" key="1">
    <source>
        <dbReference type="ARBA" id="ARBA00000852"/>
    </source>
</evidence>
<dbReference type="InterPro" id="IPR013216">
    <property type="entry name" value="Methyltransf_11"/>
</dbReference>
<evidence type="ECO:0000256" key="8">
    <source>
        <dbReference type="ARBA" id="ARBA00022756"/>
    </source>
</evidence>
<dbReference type="HAMAP" id="MF_00835">
    <property type="entry name" value="BioC"/>
    <property type="match status" value="1"/>
</dbReference>
<keyword evidence="6 9" id="KW-0808">Transferase</keyword>
<evidence type="ECO:0000256" key="7">
    <source>
        <dbReference type="ARBA" id="ARBA00022691"/>
    </source>
</evidence>
<dbReference type="PANTHER" id="PTHR44942">
    <property type="entry name" value="METHYLTRANSF_11 DOMAIN-CONTAINING PROTEIN"/>
    <property type="match status" value="1"/>
</dbReference>
<keyword evidence="7 9" id="KW-0949">S-adenosyl-L-methionine</keyword>
<dbReference type="PANTHER" id="PTHR44942:SF4">
    <property type="entry name" value="METHYLTRANSFERASE TYPE 11 DOMAIN-CONTAINING PROTEIN"/>
    <property type="match status" value="1"/>
</dbReference>
<name>A0ABZ3CPG8_9GAMM</name>
<comment type="catalytic activity">
    <reaction evidence="1 9">
        <text>malonyl-[ACP] + S-adenosyl-L-methionine = malonyl-[ACP] methyl ester + S-adenosyl-L-homocysteine</text>
        <dbReference type="Rhea" id="RHEA:17105"/>
        <dbReference type="Rhea" id="RHEA-COMP:9623"/>
        <dbReference type="Rhea" id="RHEA-COMP:9954"/>
        <dbReference type="ChEBI" id="CHEBI:57856"/>
        <dbReference type="ChEBI" id="CHEBI:59789"/>
        <dbReference type="ChEBI" id="CHEBI:78449"/>
        <dbReference type="ChEBI" id="CHEBI:78845"/>
        <dbReference type="EC" id="2.1.1.197"/>
    </reaction>
</comment>
<dbReference type="Gene3D" id="3.40.50.150">
    <property type="entry name" value="Vaccinia Virus protein VP39"/>
    <property type="match status" value="1"/>
</dbReference>
<dbReference type="EMBL" id="CP151919">
    <property type="protein sequence ID" value="XAD53054.1"/>
    <property type="molecule type" value="Genomic_DNA"/>
</dbReference>
<dbReference type="GO" id="GO:0032259">
    <property type="term" value="P:methylation"/>
    <property type="evidence" value="ECO:0007669"/>
    <property type="project" value="UniProtKB-KW"/>
</dbReference>
<evidence type="ECO:0000313" key="11">
    <source>
        <dbReference type="EMBL" id="XAD53054.1"/>
    </source>
</evidence>
<reference evidence="11 12" key="1">
    <citation type="submission" date="2024-04" db="EMBL/GenBank/DDBJ databases">
        <title>Salinicola lusitanus LLJ914,a marine bacterium isolated from the Okinawa Trough.</title>
        <authorList>
            <person name="Li J."/>
        </authorList>
    </citation>
    <scope>NUCLEOTIDE SEQUENCE [LARGE SCALE GENOMIC DNA]</scope>
    <source>
        <strain evidence="11 12">LLJ914</strain>
    </source>
</reference>
<dbReference type="SUPFAM" id="SSF53335">
    <property type="entry name" value="S-adenosyl-L-methionine-dependent methyltransferases"/>
    <property type="match status" value="1"/>
</dbReference>
<sequence length="280" mass="30138">MTATTSSRRLAAAGESRRQRIADAFSRAAPGYDGAAQLQQAVADDLLARLPQPDSCRALVDIGCGTGYLVSRLAERHGGLAIGLDIAPGMLDQARRRHAGRSIHWVTGCAESMPLADGSADLMVSSLAVQWCDSLEAFLGEAARVVAPGGWLGFTTLCEGTLEELQWAWQQVDGETHVNEFLAEARLVETLRAPGWQSAEVTMTTRRTHHATPAETMRALKRIGANTMTASAASAASAGAAGGLFGRRRFDRLAQALERWREPAGIPTRYRVATVLMQRR</sequence>
<organism evidence="11 12">
    <name type="scientific">Salinicola lusitanus</name>
    <dbReference type="NCBI Taxonomy" id="1949085"/>
    <lineage>
        <taxon>Bacteria</taxon>
        <taxon>Pseudomonadati</taxon>
        <taxon>Pseudomonadota</taxon>
        <taxon>Gammaproteobacteria</taxon>
        <taxon>Oceanospirillales</taxon>
        <taxon>Halomonadaceae</taxon>
        <taxon>Salinicola</taxon>
    </lineage>
</organism>
<dbReference type="InterPro" id="IPR011814">
    <property type="entry name" value="BioC"/>
</dbReference>
<dbReference type="CDD" id="cd02440">
    <property type="entry name" value="AdoMet_MTases"/>
    <property type="match status" value="1"/>
</dbReference>
<proteinExistence type="inferred from homology"/>
<dbReference type="EC" id="2.1.1.197" evidence="4 9"/>
<keyword evidence="8 9" id="KW-0093">Biotin biosynthesis</keyword>
<keyword evidence="5 9" id="KW-0489">Methyltransferase</keyword>
<comment type="pathway">
    <text evidence="2 9">Cofactor biosynthesis; biotin biosynthesis.</text>
</comment>
<evidence type="ECO:0000256" key="4">
    <source>
        <dbReference type="ARBA" id="ARBA00012327"/>
    </source>
</evidence>
<evidence type="ECO:0000313" key="12">
    <source>
        <dbReference type="Proteomes" id="UP001453229"/>
    </source>
</evidence>
<protein>
    <recommendedName>
        <fullName evidence="4 9">Malonyl-[acyl-carrier protein] O-methyltransferase</fullName>
        <shortName evidence="9">Malonyl-ACP O-methyltransferase</shortName>
        <ecNumber evidence="4 9">2.1.1.197</ecNumber>
    </recommendedName>
    <alternativeName>
        <fullName evidence="9">Biotin synthesis protein BioC</fullName>
    </alternativeName>
</protein>
<evidence type="ECO:0000256" key="3">
    <source>
        <dbReference type="ARBA" id="ARBA00008361"/>
    </source>
</evidence>
<dbReference type="GO" id="GO:0008168">
    <property type="term" value="F:methyltransferase activity"/>
    <property type="evidence" value="ECO:0007669"/>
    <property type="project" value="UniProtKB-KW"/>
</dbReference>
<dbReference type="RefSeq" id="WP_342594284.1">
    <property type="nucleotide sequence ID" value="NZ_CP151919.1"/>
</dbReference>
<evidence type="ECO:0000256" key="6">
    <source>
        <dbReference type="ARBA" id="ARBA00022679"/>
    </source>
</evidence>
<evidence type="ECO:0000256" key="5">
    <source>
        <dbReference type="ARBA" id="ARBA00022603"/>
    </source>
</evidence>
<dbReference type="InterPro" id="IPR029063">
    <property type="entry name" value="SAM-dependent_MTases_sf"/>
</dbReference>
<accession>A0ABZ3CPG8</accession>
<dbReference type="InterPro" id="IPR051052">
    <property type="entry name" value="Diverse_substrate_MTase"/>
</dbReference>
<comment type="function">
    <text evidence="9">Converts the free carboxyl group of a malonyl-thioester to its methyl ester by transfer of a methyl group from S-adenosyl-L-methionine (SAM). It allows to synthesize pimeloyl-ACP via the fatty acid synthetic pathway.</text>
</comment>
<comment type="similarity">
    <text evidence="3 9">Belongs to the methyltransferase superfamily.</text>
</comment>
<gene>
    <name evidence="9" type="primary">bioC</name>
    <name evidence="11" type="ORF">AAGT95_14545</name>
</gene>
<evidence type="ECO:0000256" key="2">
    <source>
        <dbReference type="ARBA" id="ARBA00004746"/>
    </source>
</evidence>
<dbReference type="Pfam" id="PF08241">
    <property type="entry name" value="Methyltransf_11"/>
    <property type="match status" value="1"/>
</dbReference>